<dbReference type="Proteomes" id="UP000177960">
    <property type="component" value="Unassembled WGS sequence"/>
</dbReference>
<dbReference type="STRING" id="1798404.A3B92_03565"/>
<dbReference type="SUPFAM" id="SSF54523">
    <property type="entry name" value="Pili subunits"/>
    <property type="match status" value="1"/>
</dbReference>
<dbReference type="InterPro" id="IPR045584">
    <property type="entry name" value="Pilin-like"/>
</dbReference>
<evidence type="ECO:0000313" key="1">
    <source>
        <dbReference type="EMBL" id="OGY64203.1"/>
    </source>
</evidence>
<dbReference type="InterPro" id="IPR012902">
    <property type="entry name" value="N_methyl_site"/>
</dbReference>
<sequence>MRGFTLMELMVVAAITLMIAGISALTISFSSPKNLDLAFQELISHLRDAQQRAIVQDQNERWGMRINAVSGDRDFYEVFYGAGYSNATVTEKIFLSSKVEFVSPAQGNTKDILFFKKTGFPDAGHTIILLLIGDPSKTKSVTIDSNTGLID</sequence>
<evidence type="ECO:0000313" key="2">
    <source>
        <dbReference type="Proteomes" id="UP000177960"/>
    </source>
</evidence>
<dbReference type="NCBIfam" id="TIGR02532">
    <property type="entry name" value="IV_pilin_GFxxxE"/>
    <property type="match status" value="1"/>
</dbReference>
<reference evidence="1 2" key="1">
    <citation type="journal article" date="2016" name="Nat. Commun.">
        <title>Thousands of microbial genomes shed light on interconnected biogeochemical processes in an aquifer system.</title>
        <authorList>
            <person name="Anantharaman K."/>
            <person name="Brown C.T."/>
            <person name="Hug L.A."/>
            <person name="Sharon I."/>
            <person name="Castelle C.J."/>
            <person name="Probst A.J."/>
            <person name="Thomas B.C."/>
            <person name="Singh A."/>
            <person name="Wilkins M.J."/>
            <person name="Karaoz U."/>
            <person name="Brodie E.L."/>
            <person name="Williams K.H."/>
            <person name="Hubbard S.S."/>
            <person name="Banfield J.F."/>
        </authorList>
    </citation>
    <scope>NUCLEOTIDE SEQUENCE [LARGE SCALE GENOMIC DNA]</scope>
</reference>
<organism evidence="1 2">
    <name type="scientific">Candidatus Harrisonbacteria bacterium RIFCSPHIGHO2_02_FULL_42_16</name>
    <dbReference type="NCBI Taxonomy" id="1798404"/>
    <lineage>
        <taxon>Bacteria</taxon>
        <taxon>Candidatus Harrisoniibacteriota</taxon>
    </lineage>
</organism>
<evidence type="ECO:0008006" key="3">
    <source>
        <dbReference type="Google" id="ProtNLM"/>
    </source>
</evidence>
<name>A0A1G1ZHY8_9BACT</name>
<proteinExistence type="predicted"/>
<dbReference type="AlphaFoldDB" id="A0A1G1ZHY8"/>
<gene>
    <name evidence="1" type="ORF">A3B92_03565</name>
</gene>
<comment type="caution">
    <text evidence="1">The sequence shown here is derived from an EMBL/GenBank/DDBJ whole genome shotgun (WGS) entry which is preliminary data.</text>
</comment>
<accession>A0A1G1ZHY8</accession>
<dbReference type="EMBL" id="MHJG01000007">
    <property type="protein sequence ID" value="OGY64203.1"/>
    <property type="molecule type" value="Genomic_DNA"/>
</dbReference>
<protein>
    <recommendedName>
        <fullName evidence="3">General secretion pathway GspH domain-containing protein</fullName>
    </recommendedName>
</protein>